<proteinExistence type="predicted"/>
<gene>
    <name evidence="3" type="ORF">BT63DRAFT_261161</name>
</gene>
<organism evidence="3 4">
    <name type="scientific">Microthyrium microscopicum</name>
    <dbReference type="NCBI Taxonomy" id="703497"/>
    <lineage>
        <taxon>Eukaryota</taxon>
        <taxon>Fungi</taxon>
        <taxon>Dikarya</taxon>
        <taxon>Ascomycota</taxon>
        <taxon>Pezizomycotina</taxon>
        <taxon>Dothideomycetes</taxon>
        <taxon>Dothideomycetes incertae sedis</taxon>
        <taxon>Microthyriales</taxon>
        <taxon>Microthyriaceae</taxon>
        <taxon>Microthyrium</taxon>
    </lineage>
</organism>
<feature type="transmembrane region" description="Helical" evidence="1">
    <location>
        <begin position="316"/>
        <end position="339"/>
    </location>
</feature>
<feature type="signal peptide" evidence="2">
    <location>
        <begin position="1"/>
        <end position="26"/>
    </location>
</feature>
<feature type="transmembrane region" description="Helical" evidence="1">
    <location>
        <begin position="158"/>
        <end position="179"/>
    </location>
</feature>
<dbReference type="EMBL" id="MU004235">
    <property type="protein sequence ID" value="KAF2669444.1"/>
    <property type="molecule type" value="Genomic_DNA"/>
</dbReference>
<feature type="chain" id="PRO_5025355871" evidence="2">
    <location>
        <begin position="27"/>
        <end position="397"/>
    </location>
</feature>
<feature type="transmembrane region" description="Helical" evidence="1">
    <location>
        <begin position="191"/>
        <end position="213"/>
    </location>
</feature>
<evidence type="ECO:0000256" key="1">
    <source>
        <dbReference type="SAM" id="Phobius"/>
    </source>
</evidence>
<accession>A0A6A6UEZ1</accession>
<keyword evidence="1" id="KW-0812">Transmembrane</keyword>
<dbReference type="Proteomes" id="UP000799302">
    <property type="component" value="Unassembled WGS sequence"/>
</dbReference>
<evidence type="ECO:0000313" key="4">
    <source>
        <dbReference type="Proteomes" id="UP000799302"/>
    </source>
</evidence>
<keyword evidence="4" id="KW-1185">Reference proteome</keyword>
<protein>
    <submittedName>
        <fullName evidence="3">Uncharacterized protein</fullName>
    </submittedName>
</protein>
<keyword evidence="1" id="KW-1133">Transmembrane helix</keyword>
<name>A0A6A6UEZ1_9PEZI</name>
<evidence type="ECO:0000313" key="3">
    <source>
        <dbReference type="EMBL" id="KAF2669444.1"/>
    </source>
</evidence>
<dbReference type="OrthoDB" id="4435313at2759"/>
<reference evidence="3" key="1">
    <citation type="journal article" date="2020" name="Stud. Mycol.">
        <title>101 Dothideomycetes genomes: a test case for predicting lifestyles and emergence of pathogens.</title>
        <authorList>
            <person name="Haridas S."/>
            <person name="Albert R."/>
            <person name="Binder M."/>
            <person name="Bloem J."/>
            <person name="Labutti K."/>
            <person name="Salamov A."/>
            <person name="Andreopoulos B."/>
            <person name="Baker S."/>
            <person name="Barry K."/>
            <person name="Bills G."/>
            <person name="Bluhm B."/>
            <person name="Cannon C."/>
            <person name="Castanera R."/>
            <person name="Culley D."/>
            <person name="Daum C."/>
            <person name="Ezra D."/>
            <person name="Gonzalez J."/>
            <person name="Henrissat B."/>
            <person name="Kuo A."/>
            <person name="Liang C."/>
            <person name="Lipzen A."/>
            <person name="Lutzoni F."/>
            <person name="Magnuson J."/>
            <person name="Mondo S."/>
            <person name="Nolan M."/>
            <person name="Ohm R."/>
            <person name="Pangilinan J."/>
            <person name="Park H.-J."/>
            <person name="Ramirez L."/>
            <person name="Alfaro M."/>
            <person name="Sun H."/>
            <person name="Tritt A."/>
            <person name="Yoshinaga Y."/>
            <person name="Zwiers L.-H."/>
            <person name="Turgeon B."/>
            <person name="Goodwin S."/>
            <person name="Spatafora J."/>
            <person name="Crous P."/>
            <person name="Grigoriev I."/>
        </authorList>
    </citation>
    <scope>NUCLEOTIDE SEQUENCE</scope>
    <source>
        <strain evidence="3">CBS 115976</strain>
    </source>
</reference>
<keyword evidence="2" id="KW-0732">Signal</keyword>
<feature type="transmembrane region" description="Helical" evidence="1">
    <location>
        <begin position="345"/>
        <end position="370"/>
    </location>
</feature>
<dbReference type="AlphaFoldDB" id="A0A6A6UEZ1"/>
<evidence type="ECO:0000256" key="2">
    <source>
        <dbReference type="SAM" id="SignalP"/>
    </source>
</evidence>
<sequence>MTIIPKSRFYLSLILYMFVWCQRTLAQSDCPSEDLLVYSPFKPWFSFYQGSSQRCWSAAICLFQAADEARKQQFSATALIMGLLPLTLKDIAWPERRLVPVSHRLPVLAEILVRALSLEPVEVHGKNEAEKRTMTESWLTIHSPSLADWVWNLEQKRILFYVAGSTLSLLLTYAALVLVEVYSKRSSLGCIYPAFILTWYIVALLPATIHTLLSKLRHSKQKRKAKGILEANLNIVTADTPMTPHPNDVESAGAIVSVISEPSSYPRKTHSTPLGARDIKNQNITLADPRTLSQNGQNKSLTRSQIASAVQGAEEWWIVQLVWAIYYIAGTLVFTSIMAVTVIELFVWVMTGFAVTGASKLLALLLCMSFEVTGESRPRFIQQEGSTSQLKDTINKR</sequence>
<keyword evidence="1" id="KW-0472">Membrane</keyword>